<evidence type="ECO:0000313" key="3">
    <source>
        <dbReference type="EMBL" id="CAH2305917.1"/>
    </source>
</evidence>
<keyword evidence="4" id="KW-1185">Reference proteome</keyword>
<evidence type="ECO:0000256" key="1">
    <source>
        <dbReference type="SAM" id="MobiDB-lite"/>
    </source>
</evidence>
<name>A0AAD1WEB6_PELCU</name>
<evidence type="ECO:0000313" key="4">
    <source>
        <dbReference type="Proteomes" id="UP001295444"/>
    </source>
</evidence>
<accession>A0AAD1WEB6</accession>
<feature type="transmembrane region" description="Helical" evidence="2">
    <location>
        <begin position="45"/>
        <end position="63"/>
    </location>
</feature>
<dbReference type="Proteomes" id="UP001295444">
    <property type="component" value="Chromosome 07"/>
</dbReference>
<dbReference type="EMBL" id="OW240918">
    <property type="protein sequence ID" value="CAH2305917.1"/>
    <property type="molecule type" value="Genomic_DNA"/>
</dbReference>
<evidence type="ECO:0000256" key="2">
    <source>
        <dbReference type="SAM" id="Phobius"/>
    </source>
</evidence>
<sequence length="165" mass="18435">MAFPIYHTVKKREIEEEDTVSGIGTVIAFFHPTSAMFMLRISGTIVVSMILMVALVLICCFFIKFTPFYRCFTGEPDRVKKAKRKKRERLDIGNSMLDMIQSDADAGNEESEALLQMLIAAVDKSDVDKRAPKPELPPELNDMLKRTLAGGKSKSPKASGKVDFD</sequence>
<keyword evidence="2" id="KW-0812">Transmembrane</keyword>
<dbReference type="AlphaFoldDB" id="A0AAD1WEB6"/>
<protein>
    <submittedName>
        <fullName evidence="3">Uncharacterized protein</fullName>
    </submittedName>
</protein>
<keyword evidence="2" id="KW-1133">Transmembrane helix</keyword>
<proteinExistence type="predicted"/>
<feature type="compositionally biased region" description="Low complexity" evidence="1">
    <location>
        <begin position="149"/>
        <end position="159"/>
    </location>
</feature>
<feature type="region of interest" description="Disordered" evidence="1">
    <location>
        <begin position="126"/>
        <end position="165"/>
    </location>
</feature>
<organism evidence="3 4">
    <name type="scientific">Pelobates cultripes</name>
    <name type="common">Western spadefoot toad</name>
    <dbReference type="NCBI Taxonomy" id="61616"/>
    <lineage>
        <taxon>Eukaryota</taxon>
        <taxon>Metazoa</taxon>
        <taxon>Chordata</taxon>
        <taxon>Craniata</taxon>
        <taxon>Vertebrata</taxon>
        <taxon>Euteleostomi</taxon>
        <taxon>Amphibia</taxon>
        <taxon>Batrachia</taxon>
        <taxon>Anura</taxon>
        <taxon>Pelobatoidea</taxon>
        <taxon>Pelobatidae</taxon>
        <taxon>Pelobates</taxon>
    </lineage>
</organism>
<gene>
    <name evidence="3" type="ORF">PECUL_23A053696</name>
</gene>
<reference evidence="3" key="1">
    <citation type="submission" date="2022-03" db="EMBL/GenBank/DDBJ databases">
        <authorList>
            <person name="Alioto T."/>
            <person name="Alioto T."/>
            <person name="Gomez Garrido J."/>
        </authorList>
    </citation>
    <scope>NUCLEOTIDE SEQUENCE</scope>
</reference>
<keyword evidence="2" id="KW-0472">Membrane</keyword>